<name>A0A239G8J9_9NOCA</name>
<keyword evidence="10" id="KW-1185">Reference proteome</keyword>
<dbReference type="Pfam" id="PF00528">
    <property type="entry name" value="BPD_transp_1"/>
    <property type="match status" value="1"/>
</dbReference>
<dbReference type="OrthoDB" id="9778910at2"/>
<keyword evidence="5 7" id="KW-1133">Transmembrane helix</keyword>
<sequence length="320" mass="34197">MSHRSRYVLRRIVQAFSVVVLTYTFVFFVLNILPGNPIESRINSPENPISAKDAEVLTAYYNLDKSALEQFWISVSRLLHGDLGFSLTSGKSVTSLLASAIPQTAALALFAFVIAVVAAAGIALTAVFAPSSWLREFARGIPPIFLSVPSFIVGLVLLQIFSFQLGIVSAIADEGVASLWLPAVALAIPVSAPIAQVMIQGLATASAQPYVDILRSKGLREDRVIFGHIVKNGSIPTLTIAAITIGELLAGSVITETIFSRTGIGFLVEDAVRNQDLPIIQAIVILVSTVFVITNLIVDLVYPVIDPRISVASTREAVTA</sequence>
<evidence type="ECO:0000256" key="7">
    <source>
        <dbReference type="RuleBase" id="RU363032"/>
    </source>
</evidence>
<keyword evidence="2 7" id="KW-0813">Transport</keyword>
<keyword evidence="4 7" id="KW-0812">Transmembrane</keyword>
<dbReference type="EMBL" id="FZOW01000004">
    <property type="protein sequence ID" value="SNS65401.1"/>
    <property type="molecule type" value="Genomic_DNA"/>
</dbReference>
<dbReference type="InterPro" id="IPR035906">
    <property type="entry name" value="MetI-like_sf"/>
</dbReference>
<feature type="transmembrane region" description="Helical" evidence="7">
    <location>
        <begin position="179"/>
        <end position="199"/>
    </location>
</feature>
<dbReference type="GO" id="GO:0005886">
    <property type="term" value="C:plasma membrane"/>
    <property type="evidence" value="ECO:0007669"/>
    <property type="project" value="UniProtKB-SubCell"/>
</dbReference>
<feature type="transmembrane region" description="Helical" evidence="7">
    <location>
        <begin position="105"/>
        <end position="129"/>
    </location>
</feature>
<evidence type="ECO:0000256" key="2">
    <source>
        <dbReference type="ARBA" id="ARBA00022448"/>
    </source>
</evidence>
<evidence type="ECO:0000256" key="4">
    <source>
        <dbReference type="ARBA" id="ARBA00022692"/>
    </source>
</evidence>
<feature type="transmembrane region" description="Helical" evidence="7">
    <location>
        <begin position="12"/>
        <end position="33"/>
    </location>
</feature>
<dbReference type="Gene3D" id="1.10.3720.10">
    <property type="entry name" value="MetI-like"/>
    <property type="match status" value="1"/>
</dbReference>
<protein>
    <submittedName>
        <fullName evidence="9">Peptide/nickel transport system permease protein</fullName>
    </submittedName>
</protein>
<keyword evidence="3" id="KW-1003">Cell membrane</keyword>
<evidence type="ECO:0000259" key="8">
    <source>
        <dbReference type="PROSITE" id="PS50928"/>
    </source>
</evidence>
<evidence type="ECO:0000256" key="6">
    <source>
        <dbReference type="ARBA" id="ARBA00023136"/>
    </source>
</evidence>
<evidence type="ECO:0000256" key="5">
    <source>
        <dbReference type="ARBA" id="ARBA00022989"/>
    </source>
</evidence>
<dbReference type="RefSeq" id="WP_089244966.1">
    <property type="nucleotide sequence ID" value="NZ_FZOW01000004.1"/>
</dbReference>
<proteinExistence type="inferred from homology"/>
<dbReference type="SUPFAM" id="SSF161098">
    <property type="entry name" value="MetI-like"/>
    <property type="match status" value="1"/>
</dbReference>
<comment type="subcellular location">
    <subcellularLocation>
        <location evidence="1 7">Cell membrane</location>
        <topology evidence="1 7">Multi-pass membrane protein</topology>
    </subcellularLocation>
</comment>
<feature type="transmembrane region" description="Helical" evidence="7">
    <location>
        <begin position="141"/>
        <end position="167"/>
    </location>
</feature>
<gene>
    <name evidence="9" type="ORF">SAMN05421642_104111</name>
</gene>
<feature type="transmembrane region" description="Helical" evidence="7">
    <location>
        <begin position="279"/>
        <end position="305"/>
    </location>
</feature>
<evidence type="ECO:0000313" key="10">
    <source>
        <dbReference type="Proteomes" id="UP000198327"/>
    </source>
</evidence>
<dbReference type="PROSITE" id="PS50928">
    <property type="entry name" value="ABC_TM1"/>
    <property type="match status" value="1"/>
</dbReference>
<dbReference type="InterPro" id="IPR000515">
    <property type="entry name" value="MetI-like"/>
</dbReference>
<dbReference type="PANTHER" id="PTHR43163">
    <property type="entry name" value="DIPEPTIDE TRANSPORT SYSTEM PERMEASE PROTEIN DPPB-RELATED"/>
    <property type="match status" value="1"/>
</dbReference>
<dbReference type="GO" id="GO:0055085">
    <property type="term" value="P:transmembrane transport"/>
    <property type="evidence" value="ECO:0007669"/>
    <property type="project" value="InterPro"/>
</dbReference>
<dbReference type="PANTHER" id="PTHR43163:SF6">
    <property type="entry name" value="DIPEPTIDE TRANSPORT SYSTEM PERMEASE PROTEIN DPPB-RELATED"/>
    <property type="match status" value="1"/>
</dbReference>
<feature type="domain" description="ABC transmembrane type-1" evidence="8">
    <location>
        <begin position="101"/>
        <end position="302"/>
    </location>
</feature>
<evidence type="ECO:0000256" key="1">
    <source>
        <dbReference type="ARBA" id="ARBA00004651"/>
    </source>
</evidence>
<dbReference type="AlphaFoldDB" id="A0A239G8J9"/>
<comment type="similarity">
    <text evidence="7">Belongs to the binding-protein-dependent transport system permease family.</text>
</comment>
<keyword evidence="6 7" id="KW-0472">Membrane</keyword>
<organism evidence="9 10">
    <name type="scientific">Rhodococcoides kyotonense</name>
    <dbReference type="NCBI Taxonomy" id="398843"/>
    <lineage>
        <taxon>Bacteria</taxon>
        <taxon>Bacillati</taxon>
        <taxon>Actinomycetota</taxon>
        <taxon>Actinomycetes</taxon>
        <taxon>Mycobacteriales</taxon>
        <taxon>Nocardiaceae</taxon>
        <taxon>Rhodococcoides</taxon>
    </lineage>
</organism>
<evidence type="ECO:0000313" key="9">
    <source>
        <dbReference type="EMBL" id="SNS65401.1"/>
    </source>
</evidence>
<accession>A0A239G8J9</accession>
<evidence type="ECO:0000256" key="3">
    <source>
        <dbReference type="ARBA" id="ARBA00022475"/>
    </source>
</evidence>
<reference evidence="10" key="1">
    <citation type="submission" date="2017-06" db="EMBL/GenBank/DDBJ databases">
        <authorList>
            <person name="Varghese N."/>
            <person name="Submissions S."/>
        </authorList>
    </citation>
    <scope>NUCLEOTIDE SEQUENCE [LARGE SCALE GENOMIC DNA]</scope>
    <source>
        <strain evidence="10">JCM 23211</strain>
    </source>
</reference>
<dbReference type="Proteomes" id="UP000198327">
    <property type="component" value="Unassembled WGS sequence"/>
</dbReference>